<dbReference type="Proteomes" id="UP001358417">
    <property type="component" value="Unassembled WGS sequence"/>
</dbReference>
<organism evidence="2 3">
    <name type="scientific">Exophiala bonariae</name>
    <dbReference type="NCBI Taxonomy" id="1690606"/>
    <lineage>
        <taxon>Eukaryota</taxon>
        <taxon>Fungi</taxon>
        <taxon>Dikarya</taxon>
        <taxon>Ascomycota</taxon>
        <taxon>Pezizomycotina</taxon>
        <taxon>Eurotiomycetes</taxon>
        <taxon>Chaetothyriomycetidae</taxon>
        <taxon>Chaetothyriales</taxon>
        <taxon>Herpotrichiellaceae</taxon>
        <taxon>Exophiala</taxon>
    </lineage>
</organism>
<feature type="region of interest" description="Disordered" evidence="1">
    <location>
        <begin position="1"/>
        <end position="40"/>
    </location>
</feature>
<feature type="compositionally biased region" description="Polar residues" evidence="1">
    <location>
        <begin position="27"/>
        <end position="36"/>
    </location>
</feature>
<comment type="caution">
    <text evidence="2">The sequence shown here is derived from an EMBL/GenBank/DDBJ whole genome shotgun (WGS) entry which is preliminary data.</text>
</comment>
<evidence type="ECO:0000313" key="2">
    <source>
        <dbReference type="EMBL" id="KAK5059811.1"/>
    </source>
</evidence>
<keyword evidence="3" id="KW-1185">Reference proteome</keyword>
<evidence type="ECO:0000256" key="1">
    <source>
        <dbReference type="SAM" id="MobiDB-lite"/>
    </source>
</evidence>
<proteinExistence type="predicted"/>
<dbReference type="AlphaFoldDB" id="A0AAV9NJF0"/>
<evidence type="ECO:0008006" key="4">
    <source>
        <dbReference type="Google" id="ProtNLM"/>
    </source>
</evidence>
<dbReference type="RefSeq" id="XP_064709632.1">
    <property type="nucleotide sequence ID" value="XM_064853233.1"/>
</dbReference>
<sequence length="507" mass="57203">MARPREGGTPRKPYSSTDSSAEEFESSRSNASSTALQLPEIGTSEHDITLNYYATEHSFDQERLEGSSLVDRWLCQFTGAGVNAPSVPASVVEFYDKSYHYLQQSYFYKMIEHVSPGSATLWTQTQVQDAASLHGLYAAGSAVAVRLAPDNGAKTKLRTIAREYYTRSLMIMQVRIQNGENLERIAYDTASLLVYTSALNDWPSYRVHLDGMRHIVMLLGGVGPVNLAVRLLLLVGESQAASHMLTRSTSRPLEWGTPSWHANPDLAEARHLFKIDNVQRHALAPGGIIQPSVDRLLKEIQDFHSILTQCCMSENALNTMDNARRWLTMKFFALTQRIVNVYCDSSQNKLFRTQNDFINSIEGLERAFLVALLCYHQCVYYAKTNPSLLSSRHVPFHHVKRHLEQFTGNPEHLKTIASPEVLEALTWISFVATYEDGLNEGDLIHGGVSGWSSNFCHQMISLQQTSIRTGNDLRNQLMKVSYCDSVFGPSLHRLWDQMHRRKGPHTY</sequence>
<dbReference type="EMBL" id="JAVRRD010000004">
    <property type="protein sequence ID" value="KAK5059811.1"/>
    <property type="molecule type" value="Genomic_DNA"/>
</dbReference>
<accession>A0AAV9NJF0</accession>
<protein>
    <recommendedName>
        <fullName evidence="4">Transcription factor domain-containing protein</fullName>
    </recommendedName>
</protein>
<name>A0AAV9NJF0_9EURO</name>
<evidence type="ECO:0000313" key="3">
    <source>
        <dbReference type="Proteomes" id="UP001358417"/>
    </source>
</evidence>
<reference evidence="2 3" key="1">
    <citation type="submission" date="2023-08" db="EMBL/GenBank/DDBJ databases">
        <title>Black Yeasts Isolated from many extreme environments.</title>
        <authorList>
            <person name="Coleine C."/>
            <person name="Stajich J.E."/>
            <person name="Selbmann L."/>
        </authorList>
    </citation>
    <scope>NUCLEOTIDE SEQUENCE [LARGE SCALE GENOMIC DNA]</scope>
    <source>
        <strain evidence="2 3">CCFEE 5792</strain>
    </source>
</reference>
<dbReference type="GeneID" id="89977852"/>
<gene>
    <name evidence="2" type="ORF">LTR84_009694</name>
</gene>